<gene>
    <name evidence="1" type="ORF">ADICEAN_03148</name>
</gene>
<accession>M7N3C5</accession>
<dbReference type="AlphaFoldDB" id="M7N3C5"/>
<name>M7N3C5_9BACT</name>
<proteinExistence type="predicted"/>
<protein>
    <submittedName>
        <fullName evidence="1">Uncharacterized protein</fullName>
    </submittedName>
</protein>
<evidence type="ECO:0000313" key="2">
    <source>
        <dbReference type="Proteomes" id="UP000011910"/>
    </source>
</evidence>
<comment type="caution">
    <text evidence="1">The sequence shown here is derived from an EMBL/GenBank/DDBJ whole genome shotgun (WGS) entry which is preliminary data.</text>
</comment>
<organism evidence="1 2">
    <name type="scientific">Cesiribacter andamanensis AMV16</name>
    <dbReference type="NCBI Taxonomy" id="1279009"/>
    <lineage>
        <taxon>Bacteria</taxon>
        <taxon>Pseudomonadati</taxon>
        <taxon>Bacteroidota</taxon>
        <taxon>Cytophagia</taxon>
        <taxon>Cytophagales</taxon>
        <taxon>Cesiribacteraceae</taxon>
        <taxon>Cesiribacter</taxon>
    </lineage>
</organism>
<dbReference type="EMBL" id="AODQ01000094">
    <property type="protein sequence ID" value="EMR01721.1"/>
    <property type="molecule type" value="Genomic_DNA"/>
</dbReference>
<dbReference type="Proteomes" id="UP000011910">
    <property type="component" value="Unassembled WGS sequence"/>
</dbReference>
<reference evidence="1 2" key="1">
    <citation type="journal article" date="2013" name="Genome Announc.">
        <title>Draft Genome Sequence of Cesiribacter andamanensis Strain AMV16T, Isolated from a Soil Sample from a Mud Volcano in the Andaman Islands, India.</title>
        <authorList>
            <person name="Shivaji S."/>
            <person name="Ara S."/>
            <person name="Begum Z."/>
            <person name="Srinivas T.N."/>
            <person name="Singh A."/>
            <person name="Kumar Pinnaka A."/>
        </authorList>
    </citation>
    <scope>NUCLEOTIDE SEQUENCE [LARGE SCALE GENOMIC DNA]</scope>
    <source>
        <strain evidence="1 2">AMV16</strain>
    </source>
</reference>
<sequence length="173" mass="20235">MGVFLSRMHLKFFRYDKNYLLRAVQEELRSRLLAYLCGQGRRAFQQHFNPLGLEDSLSRQIRSTRPRLDGLQDVYTTLAAIYRYHHGGNQLELLFNGKSHEEQYHLDWSLCFADWCSQLCADPVFVRLLLGISVLQPPKKGHPSLAEQRLRSLVQEKWGIKVHKRRGILEQTA</sequence>
<keyword evidence="2" id="KW-1185">Reference proteome</keyword>
<evidence type="ECO:0000313" key="1">
    <source>
        <dbReference type="EMBL" id="EMR01721.1"/>
    </source>
</evidence>